<dbReference type="Pfam" id="PF00088">
    <property type="entry name" value="Trefoil"/>
    <property type="match status" value="1"/>
</dbReference>
<dbReference type="FunFam" id="2.60.40.1180:FF:000001">
    <property type="entry name" value="Maltase-glucoamylase, intestinal"/>
    <property type="match status" value="1"/>
</dbReference>
<reference evidence="12 13" key="1">
    <citation type="submission" date="2023-03" db="EMBL/GenBank/DDBJ databases">
        <title>High-quality genome of Scylla paramamosain provides insights in environmental adaptation.</title>
        <authorList>
            <person name="Zhang L."/>
        </authorList>
    </citation>
    <scope>NUCLEOTIDE SEQUENCE [LARGE SCALE GENOMIC DNA]</scope>
    <source>
        <strain evidence="12">LZ_2023a</strain>
        <tissue evidence="12">Muscle</tissue>
    </source>
</reference>
<dbReference type="PROSITE" id="PS00707">
    <property type="entry name" value="GLYCOSYL_HYDROL_F31_2"/>
    <property type="match status" value="1"/>
</dbReference>
<comment type="subcellular location">
    <subcellularLocation>
        <location evidence="1">Membrane</location>
    </subcellularLocation>
</comment>
<feature type="domain" description="P-type" evidence="11">
    <location>
        <begin position="155"/>
        <end position="226"/>
    </location>
</feature>
<evidence type="ECO:0000256" key="5">
    <source>
        <dbReference type="ARBA" id="ARBA00023157"/>
    </source>
</evidence>
<dbReference type="GO" id="GO:0016020">
    <property type="term" value="C:membrane"/>
    <property type="evidence" value="ECO:0007669"/>
    <property type="project" value="UniProtKB-SubCell"/>
</dbReference>
<dbReference type="EMBL" id="JARAKH010000025">
    <property type="protein sequence ID" value="KAK8390785.1"/>
    <property type="molecule type" value="Genomic_DNA"/>
</dbReference>
<dbReference type="Proteomes" id="UP001487740">
    <property type="component" value="Unassembled WGS sequence"/>
</dbReference>
<keyword evidence="6" id="KW-0325">Glycoprotein</keyword>
<dbReference type="Gene3D" id="2.60.40.1760">
    <property type="entry name" value="glycosyl hydrolase (family 31)"/>
    <property type="match status" value="1"/>
</dbReference>
<accession>A0AAW0TUN8</accession>
<dbReference type="CDD" id="cd06602">
    <property type="entry name" value="GH31_MGAM_SI_GAA"/>
    <property type="match status" value="1"/>
</dbReference>
<keyword evidence="13" id="KW-1185">Reference proteome</keyword>
<organism evidence="12 13">
    <name type="scientific">Scylla paramamosain</name>
    <name type="common">Mud crab</name>
    <dbReference type="NCBI Taxonomy" id="85552"/>
    <lineage>
        <taxon>Eukaryota</taxon>
        <taxon>Metazoa</taxon>
        <taxon>Ecdysozoa</taxon>
        <taxon>Arthropoda</taxon>
        <taxon>Crustacea</taxon>
        <taxon>Multicrustacea</taxon>
        <taxon>Malacostraca</taxon>
        <taxon>Eumalacostraca</taxon>
        <taxon>Eucarida</taxon>
        <taxon>Decapoda</taxon>
        <taxon>Pleocyemata</taxon>
        <taxon>Brachyura</taxon>
        <taxon>Eubrachyura</taxon>
        <taxon>Portunoidea</taxon>
        <taxon>Portunidae</taxon>
        <taxon>Portuninae</taxon>
        <taxon>Scylla</taxon>
    </lineage>
</organism>
<keyword evidence="10" id="KW-0812">Transmembrane</keyword>
<dbReference type="InterPro" id="IPR048395">
    <property type="entry name" value="Glyco_hydro_31_C"/>
</dbReference>
<dbReference type="AlphaFoldDB" id="A0AAW0TUN8"/>
<dbReference type="PANTHER" id="PTHR22762">
    <property type="entry name" value="ALPHA-GLUCOSIDASE"/>
    <property type="match status" value="1"/>
</dbReference>
<evidence type="ECO:0000256" key="4">
    <source>
        <dbReference type="ARBA" id="ARBA00023136"/>
    </source>
</evidence>
<keyword evidence="10" id="KW-1133">Transmembrane helix</keyword>
<evidence type="ECO:0000313" key="13">
    <source>
        <dbReference type="Proteomes" id="UP001487740"/>
    </source>
</evidence>
<dbReference type="Pfam" id="PF21365">
    <property type="entry name" value="Glyco_hydro_31_3rd"/>
    <property type="match status" value="1"/>
</dbReference>
<keyword evidence="5" id="KW-1015">Disulfide bond</keyword>
<name>A0AAW0TUN8_SCYPA</name>
<dbReference type="CDD" id="cd14752">
    <property type="entry name" value="GH31_N"/>
    <property type="match status" value="1"/>
</dbReference>
<evidence type="ECO:0000256" key="10">
    <source>
        <dbReference type="SAM" id="Phobius"/>
    </source>
</evidence>
<dbReference type="PANTHER" id="PTHR22762:SF131">
    <property type="entry name" value="GLYCOSIDE HYDROLASE FAMILY 31 N-TERMINAL DOMAIN-CONTAINING PROTEIN"/>
    <property type="match status" value="1"/>
</dbReference>
<dbReference type="SMART" id="SM00018">
    <property type="entry name" value="PD"/>
    <property type="match status" value="1"/>
</dbReference>
<evidence type="ECO:0000256" key="8">
    <source>
        <dbReference type="PROSITE-ProRule" id="PRU00779"/>
    </source>
</evidence>
<comment type="similarity">
    <text evidence="2 9">Belongs to the glycosyl hydrolase 31 family.</text>
</comment>
<dbReference type="SUPFAM" id="SSF51011">
    <property type="entry name" value="Glycosyl hydrolase domain"/>
    <property type="match status" value="1"/>
</dbReference>
<dbReference type="GO" id="GO:0030246">
    <property type="term" value="F:carbohydrate binding"/>
    <property type="evidence" value="ECO:0007669"/>
    <property type="project" value="InterPro"/>
</dbReference>
<evidence type="ECO:0000259" key="11">
    <source>
        <dbReference type="PROSITE" id="PS51448"/>
    </source>
</evidence>
<evidence type="ECO:0000256" key="6">
    <source>
        <dbReference type="ARBA" id="ARBA00023180"/>
    </source>
</evidence>
<dbReference type="InterPro" id="IPR025887">
    <property type="entry name" value="Glyco_hydro_31_N_dom"/>
</dbReference>
<dbReference type="InterPro" id="IPR000322">
    <property type="entry name" value="Glyco_hydro_31_TIM"/>
</dbReference>
<dbReference type="InterPro" id="IPR013780">
    <property type="entry name" value="Glyco_hydro_b"/>
</dbReference>
<evidence type="ECO:0000256" key="3">
    <source>
        <dbReference type="ARBA" id="ARBA00022801"/>
    </source>
</evidence>
<dbReference type="EMBL" id="JARAKH010000025">
    <property type="protein sequence ID" value="KAK8390786.1"/>
    <property type="molecule type" value="Genomic_DNA"/>
</dbReference>
<keyword evidence="3 9" id="KW-0378">Hydrolase</keyword>
<keyword evidence="4 10" id="KW-0472">Membrane</keyword>
<keyword evidence="7 9" id="KW-0326">Glycosidase</keyword>
<dbReference type="Pfam" id="PF13802">
    <property type="entry name" value="Gal_mutarotas_2"/>
    <property type="match status" value="1"/>
</dbReference>
<dbReference type="Gene3D" id="2.60.40.1180">
    <property type="entry name" value="Golgi alpha-mannosidase II"/>
    <property type="match status" value="2"/>
</dbReference>
<dbReference type="Gene3D" id="4.10.110.10">
    <property type="entry name" value="Spasmolytic Protein, domain 1"/>
    <property type="match status" value="1"/>
</dbReference>
<gene>
    <name evidence="12" type="ORF">O3P69_010470</name>
</gene>
<dbReference type="SUPFAM" id="SSF74650">
    <property type="entry name" value="Galactose mutarotase-like"/>
    <property type="match status" value="1"/>
</dbReference>
<dbReference type="InterPro" id="IPR030459">
    <property type="entry name" value="Glyco_hydro_31_CS"/>
</dbReference>
<comment type="caution">
    <text evidence="8">Lacks conserved residue(s) required for the propagation of feature annotation.</text>
</comment>
<proteinExistence type="inferred from homology"/>
<evidence type="ECO:0000256" key="7">
    <source>
        <dbReference type="ARBA" id="ARBA00023295"/>
    </source>
</evidence>
<dbReference type="GO" id="GO:0005975">
    <property type="term" value="P:carbohydrate metabolic process"/>
    <property type="evidence" value="ECO:0007669"/>
    <property type="project" value="InterPro"/>
</dbReference>
<evidence type="ECO:0000256" key="1">
    <source>
        <dbReference type="ARBA" id="ARBA00004370"/>
    </source>
</evidence>
<dbReference type="PROSITE" id="PS51448">
    <property type="entry name" value="P_TREFOIL_2"/>
    <property type="match status" value="1"/>
</dbReference>
<dbReference type="SUPFAM" id="SSF51445">
    <property type="entry name" value="(Trans)glycosidases"/>
    <property type="match status" value="1"/>
</dbReference>
<dbReference type="Gene3D" id="3.20.20.80">
    <property type="entry name" value="Glycosidases"/>
    <property type="match status" value="1"/>
</dbReference>
<dbReference type="InterPro" id="IPR011013">
    <property type="entry name" value="Gal_mutarotase_sf_dom"/>
</dbReference>
<feature type="transmembrane region" description="Helical" evidence="10">
    <location>
        <begin position="42"/>
        <end position="68"/>
    </location>
</feature>
<dbReference type="EMBL" id="JARAKH010000025">
    <property type="protein sequence ID" value="KAK8390784.1"/>
    <property type="molecule type" value="Genomic_DNA"/>
</dbReference>
<dbReference type="Pfam" id="PF01055">
    <property type="entry name" value="Glyco_hydro_31_2nd"/>
    <property type="match status" value="1"/>
</dbReference>
<evidence type="ECO:0000256" key="2">
    <source>
        <dbReference type="ARBA" id="ARBA00007806"/>
    </source>
</evidence>
<protein>
    <recommendedName>
        <fullName evidence="11">P-type domain-containing protein</fullName>
    </recommendedName>
</protein>
<evidence type="ECO:0000313" key="12">
    <source>
        <dbReference type="EMBL" id="KAK8390783.1"/>
    </source>
</evidence>
<dbReference type="EMBL" id="JARAKH010000025">
    <property type="protein sequence ID" value="KAK8390783.1"/>
    <property type="molecule type" value="Genomic_DNA"/>
</dbReference>
<sequence>MVQISSNLSQAAKGDGEAAAAATLLASKGATSLERKKRHLQCVVTGLVILFGLWLTTTIIIILIIAPYCRGRNLLGRHSLPPPSLNQNVLTYSETDAHRLHAYREWVKNMDKKEIECGIDCLFYSLDAPNLSLLVEKQTQAPPEPSSASAKLPSGQCEDVPLSERFDCLPSASPNQEECVARGCCWKEVLEVPKRKKPFPAPRIHQPTHGFSQDVPLNIPFCYYPKDYHGYHFTNLTPSDMGYQGYMSRKSASGYSGDVDTLYFEVRMETDTRIRIKITDSSQTRWETPLPVVPVVNKSSATLPLYKFKARLNDGTFTVSRDSTDLPLFSTEGAAPLTYSDQFLQLSTILPSHFIYGLGEHLDGLLLDTFWTRRVLWNLDQIPEPGKNLYGSHPFYLAMEPSGEAHGVFLLNSNAMDIVLQPLPALTYRVIGGVLDLYVFLGPTPSDVVRQYTEVVGRPFLPPYWSLGYHQCRFGYGSTNRTREVWQRTRNAGIPFDTQWNDIDYMKDHNDFTISSDTYKNLPQLVQDIHKAGMHYVPIFDPGVSASEAPGTYPPWDEGLHLGVFVRNHTNQPFIGKVWNPVSTAWPDFTHPLGTYYWSRQMERFHNTLPYDGAWIDMNEPSNFWSGGPKGCLHNNLEHPPFLPAVEGGSLYYHTLCMSARHHVGNHYNVHNLFGLTEAISTNVALQVVRAKRPFVISRSTFPGQGVYGGHWTGDVWSDWFNMWQSIAGILNFNMFGVPMVGADICGFNGNTTTNLCMRWMQLGAFYPFSRNHNTDDAVDQDPVALGERVVRASRKALIQRYTLLPYLYTLFFNAHMTGEPVARPLFFQFPEDEKTYSVDTQFLWGSALMIVPVLREHITKVEAYLPQGMWYEWYGGGMVKEEEGEGSYITLPAPYDTIPLLILGGNILPTHVPGNTTKQSRELGHGLVIAPDKKGEARGQLYWDDGDSLDPVSSQSFSHMLFKSESGVLRVMCSTRGYTGPLNLRYITILNVPQNATQVVVADKTAQNYDYDPGNKVLTIKELDQPLMQNFTVIWKF</sequence>
<dbReference type="GO" id="GO:0004558">
    <property type="term" value="F:alpha-1,4-glucosidase activity"/>
    <property type="evidence" value="ECO:0007669"/>
    <property type="project" value="TreeGrafter"/>
</dbReference>
<dbReference type="CDD" id="cd00111">
    <property type="entry name" value="Trefoil"/>
    <property type="match status" value="1"/>
</dbReference>
<comment type="caution">
    <text evidence="12">The sequence shown here is derived from an EMBL/GenBank/DDBJ whole genome shotgun (WGS) entry which is preliminary data.</text>
</comment>
<evidence type="ECO:0000256" key="9">
    <source>
        <dbReference type="RuleBase" id="RU361185"/>
    </source>
</evidence>
<dbReference type="InterPro" id="IPR044913">
    <property type="entry name" value="P_trefoil_dom_sf"/>
</dbReference>
<dbReference type="SUPFAM" id="SSF57492">
    <property type="entry name" value="Trefoil"/>
    <property type="match status" value="1"/>
</dbReference>
<dbReference type="InterPro" id="IPR000519">
    <property type="entry name" value="P_trefoil_dom"/>
</dbReference>
<dbReference type="InterPro" id="IPR017853">
    <property type="entry name" value="GH"/>
</dbReference>
<dbReference type="EMBL" id="JARAKH010000025">
    <property type="protein sequence ID" value="KAK8390787.1"/>
    <property type="molecule type" value="Genomic_DNA"/>
</dbReference>